<dbReference type="Proteomes" id="UP001589619">
    <property type="component" value="Unassembled WGS sequence"/>
</dbReference>
<comment type="caution">
    <text evidence="1">The sequence shown here is derived from an EMBL/GenBank/DDBJ whole genome shotgun (WGS) entry which is preliminary data.</text>
</comment>
<evidence type="ECO:0000313" key="2">
    <source>
        <dbReference type="Proteomes" id="UP001589619"/>
    </source>
</evidence>
<accession>A0ABV5W140</accession>
<organism evidence="1 2">
    <name type="scientific">Paenibacillus hodogayensis</name>
    <dbReference type="NCBI Taxonomy" id="279208"/>
    <lineage>
        <taxon>Bacteria</taxon>
        <taxon>Bacillati</taxon>
        <taxon>Bacillota</taxon>
        <taxon>Bacilli</taxon>
        <taxon>Bacillales</taxon>
        <taxon>Paenibacillaceae</taxon>
        <taxon>Paenibacillus</taxon>
    </lineage>
</organism>
<dbReference type="EMBL" id="JBHMAG010000014">
    <property type="protein sequence ID" value="MFB9754228.1"/>
    <property type="molecule type" value="Genomic_DNA"/>
</dbReference>
<name>A0ABV5W140_9BACL</name>
<sequence length="106" mass="12374">MKLFSERGKNMRDFITEVVAERFDILTNQANKLDTVKHLREMAHEMESQAKGLLDDQVHPYFQEFSRAHDELACTLSHWFYVKGVQDGMQLLMFILLDEGKPRGNS</sequence>
<gene>
    <name evidence="1" type="ORF">ACFFNY_21880</name>
</gene>
<evidence type="ECO:0000313" key="1">
    <source>
        <dbReference type="EMBL" id="MFB9754228.1"/>
    </source>
</evidence>
<proteinExistence type="predicted"/>
<reference evidence="1 2" key="1">
    <citation type="submission" date="2024-09" db="EMBL/GenBank/DDBJ databases">
        <authorList>
            <person name="Sun Q."/>
            <person name="Mori K."/>
        </authorList>
    </citation>
    <scope>NUCLEOTIDE SEQUENCE [LARGE SCALE GENOMIC DNA]</scope>
    <source>
        <strain evidence="1 2">JCM 12520</strain>
    </source>
</reference>
<keyword evidence="2" id="KW-1185">Reference proteome</keyword>
<protein>
    <submittedName>
        <fullName evidence="1">Uncharacterized protein</fullName>
    </submittedName>
</protein>
<dbReference type="RefSeq" id="WP_379119103.1">
    <property type="nucleotide sequence ID" value="NZ_JBHMAG010000014.1"/>
</dbReference>